<accession>A0A1U7NXP9</accession>
<dbReference type="Proteomes" id="UP000186607">
    <property type="component" value="Unassembled WGS sequence"/>
</dbReference>
<dbReference type="CDD" id="cd02199">
    <property type="entry name" value="YjgF_YER057c_UK114_like_1"/>
    <property type="match status" value="1"/>
</dbReference>
<dbReference type="PANTHER" id="PTHR43760:SF1">
    <property type="entry name" value="ENDORIBONUCLEASE L-PSP_CHORISMATE MUTASE-LIKE DOMAIN-CONTAINING PROTEIN"/>
    <property type="match status" value="1"/>
</dbReference>
<dbReference type="OrthoDB" id="9806350at2"/>
<dbReference type="SUPFAM" id="SSF55298">
    <property type="entry name" value="YjgF-like"/>
    <property type="match status" value="1"/>
</dbReference>
<dbReference type="InterPro" id="IPR035959">
    <property type="entry name" value="RutC-like_sf"/>
</dbReference>
<name>A0A1U7NXP9_9DEIO</name>
<organism evidence="2 3">
    <name type="scientific">Deinococcus marmoris</name>
    <dbReference type="NCBI Taxonomy" id="249408"/>
    <lineage>
        <taxon>Bacteria</taxon>
        <taxon>Thermotogati</taxon>
        <taxon>Deinococcota</taxon>
        <taxon>Deinococci</taxon>
        <taxon>Deinococcales</taxon>
        <taxon>Deinococcaceae</taxon>
        <taxon>Deinococcus</taxon>
    </lineage>
</organism>
<dbReference type="PANTHER" id="PTHR43760">
    <property type="entry name" value="ENDORIBONUCLEASE-RELATED"/>
    <property type="match status" value="1"/>
</dbReference>
<evidence type="ECO:0000313" key="2">
    <source>
        <dbReference type="EMBL" id="OLV17702.1"/>
    </source>
</evidence>
<reference evidence="2 3" key="1">
    <citation type="submission" date="2017-01" db="EMBL/GenBank/DDBJ databases">
        <title>Genome Analysis of Deinococcus marmoris KOPRI26562.</title>
        <authorList>
            <person name="Kim J.H."/>
            <person name="Oh H.-M."/>
        </authorList>
    </citation>
    <scope>NUCLEOTIDE SEQUENCE [LARGE SCALE GENOMIC DNA]</scope>
    <source>
        <strain evidence="2 3">KOPRI26562</strain>
    </source>
</reference>
<gene>
    <name evidence="2" type="ORF">BOO71_0007948</name>
</gene>
<dbReference type="AlphaFoldDB" id="A0A1U7NXP9"/>
<evidence type="ECO:0000313" key="3">
    <source>
        <dbReference type="Proteomes" id="UP000186607"/>
    </source>
</evidence>
<evidence type="ECO:0000259" key="1">
    <source>
        <dbReference type="Pfam" id="PF14588"/>
    </source>
</evidence>
<keyword evidence="3" id="KW-1185">Reference proteome</keyword>
<dbReference type="Pfam" id="PF14588">
    <property type="entry name" value="YjgF_endoribonc"/>
    <property type="match status" value="1"/>
</dbReference>
<protein>
    <recommendedName>
        <fullName evidence="1">Endoribonuclease L-PSP/chorismate mutase-like domain-containing protein</fullName>
    </recommendedName>
</protein>
<proteinExistence type="predicted"/>
<sequence length="166" mass="17148">MGAEARLRELGLVLPPAVRLPAGVVLPFAMVRVVGTRAIISGHGPQAPDGTLAGPLGKVGEVGKVGGEVSPGAAHSSARLVALSVLGSLRRELGDLDRIRAWVRVHGMVNAAPGFTGLPEVINGFSALILDVFGPEIGQHARSAVGLAELPWNIPVEVEAEVLIRD</sequence>
<comment type="caution">
    <text evidence="2">The sequence shown here is derived from an EMBL/GenBank/DDBJ whole genome shotgun (WGS) entry which is preliminary data.</text>
</comment>
<dbReference type="Gene3D" id="3.30.1330.40">
    <property type="entry name" value="RutC-like"/>
    <property type="match status" value="1"/>
</dbReference>
<feature type="domain" description="Endoribonuclease L-PSP/chorismate mutase-like" evidence="1">
    <location>
        <begin position="6"/>
        <end position="146"/>
    </location>
</feature>
<dbReference type="EMBL" id="MSTI01000091">
    <property type="protein sequence ID" value="OLV17702.1"/>
    <property type="molecule type" value="Genomic_DNA"/>
</dbReference>
<dbReference type="STRING" id="249408.BOO71_0007948"/>
<dbReference type="InterPro" id="IPR013813">
    <property type="entry name" value="Endoribo_LPSP/chorism_mut-like"/>
</dbReference>